<name>A0A316VCT6_9BASI</name>
<keyword evidence="4" id="KW-1185">Reference proteome</keyword>
<evidence type="ECO:0000256" key="2">
    <source>
        <dbReference type="SAM" id="SignalP"/>
    </source>
</evidence>
<reference evidence="3 4" key="1">
    <citation type="journal article" date="2018" name="Mol. Biol. Evol.">
        <title>Broad Genomic Sampling Reveals a Smut Pathogenic Ancestry of the Fungal Clade Ustilaginomycotina.</title>
        <authorList>
            <person name="Kijpornyongpan T."/>
            <person name="Mondo S.J."/>
            <person name="Barry K."/>
            <person name="Sandor L."/>
            <person name="Lee J."/>
            <person name="Lipzen A."/>
            <person name="Pangilinan J."/>
            <person name="LaButti K."/>
            <person name="Hainaut M."/>
            <person name="Henrissat B."/>
            <person name="Grigoriev I.V."/>
            <person name="Spatafora J.W."/>
            <person name="Aime M.C."/>
        </authorList>
    </citation>
    <scope>NUCLEOTIDE SEQUENCE [LARGE SCALE GENOMIC DNA]</scope>
    <source>
        <strain evidence="3 4">MCA 3882</strain>
    </source>
</reference>
<organism evidence="3 4">
    <name type="scientific">Meira miltonrushii</name>
    <dbReference type="NCBI Taxonomy" id="1280837"/>
    <lineage>
        <taxon>Eukaryota</taxon>
        <taxon>Fungi</taxon>
        <taxon>Dikarya</taxon>
        <taxon>Basidiomycota</taxon>
        <taxon>Ustilaginomycotina</taxon>
        <taxon>Exobasidiomycetes</taxon>
        <taxon>Exobasidiales</taxon>
        <taxon>Brachybasidiaceae</taxon>
        <taxon>Meira</taxon>
    </lineage>
</organism>
<feature type="signal peptide" evidence="2">
    <location>
        <begin position="1"/>
        <end position="21"/>
    </location>
</feature>
<dbReference type="Proteomes" id="UP000245771">
    <property type="component" value="Unassembled WGS sequence"/>
</dbReference>
<dbReference type="RefSeq" id="XP_025355751.1">
    <property type="nucleotide sequence ID" value="XM_025497713.1"/>
</dbReference>
<feature type="region of interest" description="Disordered" evidence="1">
    <location>
        <begin position="26"/>
        <end position="46"/>
    </location>
</feature>
<keyword evidence="2" id="KW-0732">Signal</keyword>
<protein>
    <submittedName>
        <fullName evidence="3">Uncharacterized protein</fullName>
    </submittedName>
</protein>
<accession>A0A316VCT6</accession>
<feature type="chain" id="PRO_5016451134" evidence="2">
    <location>
        <begin position="22"/>
        <end position="301"/>
    </location>
</feature>
<dbReference type="EMBL" id="KZ819603">
    <property type="protein sequence ID" value="PWN35449.1"/>
    <property type="molecule type" value="Genomic_DNA"/>
</dbReference>
<evidence type="ECO:0000256" key="1">
    <source>
        <dbReference type="SAM" id="MobiDB-lite"/>
    </source>
</evidence>
<dbReference type="InParanoid" id="A0A316VCT6"/>
<gene>
    <name evidence="3" type="ORF">FA14DRAFT_154863</name>
</gene>
<dbReference type="GeneID" id="37019494"/>
<sequence>MKTSFVATFTIFAAIFCSAAAGSKSHGKHSRRIPHPPNQLPNCPNSNYNVGQSSPGTLDCGPGKPPCVAILNSGKIISQPIPALKCDPNGKACQYPENSMLTVECPQKGKITVQFFGDKKLGRAQNHIQNAFAYFMSQHCTRPSRLESAQAGDTFVVDCDGLTHDPRYLQGGCTPNYDYNRKDSPASFGCGPGKGKCVTIEGKEGRLRQDPKSKHHGPVACDQTGRFCKFTDDSRFFIQCNQGTYKVHFGAAGKKNHFDGPVSNSYGYWMSQKCSAPNVHDNEQLGDLLVVNCNPLGPQNL</sequence>
<proteinExistence type="predicted"/>
<evidence type="ECO:0000313" key="3">
    <source>
        <dbReference type="EMBL" id="PWN35449.1"/>
    </source>
</evidence>
<dbReference type="AlphaFoldDB" id="A0A316VCT6"/>
<evidence type="ECO:0000313" key="4">
    <source>
        <dbReference type="Proteomes" id="UP000245771"/>
    </source>
</evidence>